<name>A0A0D0CU90_9AGAR</name>
<organism evidence="2 3">
    <name type="scientific">Collybiopsis luxurians FD-317 M1</name>
    <dbReference type="NCBI Taxonomy" id="944289"/>
    <lineage>
        <taxon>Eukaryota</taxon>
        <taxon>Fungi</taxon>
        <taxon>Dikarya</taxon>
        <taxon>Basidiomycota</taxon>
        <taxon>Agaricomycotina</taxon>
        <taxon>Agaricomycetes</taxon>
        <taxon>Agaricomycetidae</taxon>
        <taxon>Agaricales</taxon>
        <taxon>Marasmiineae</taxon>
        <taxon>Omphalotaceae</taxon>
        <taxon>Collybiopsis</taxon>
        <taxon>Collybiopsis luxurians</taxon>
    </lineage>
</organism>
<protein>
    <submittedName>
        <fullName evidence="2">Uncharacterized protein</fullName>
    </submittedName>
</protein>
<evidence type="ECO:0000256" key="1">
    <source>
        <dbReference type="SAM" id="MobiDB-lite"/>
    </source>
</evidence>
<dbReference type="Proteomes" id="UP000053593">
    <property type="component" value="Unassembled WGS sequence"/>
</dbReference>
<feature type="compositionally biased region" description="Basic and acidic residues" evidence="1">
    <location>
        <begin position="59"/>
        <end position="70"/>
    </location>
</feature>
<gene>
    <name evidence="2" type="ORF">GYMLUDRAFT_678589</name>
</gene>
<dbReference type="HOGENOM" id="CLU_2236889_0_0_1"/>
<feature type="compositionally biased region" description="Basic and acidic residues" evidence="1">
    <location>
        <begin position="81"/>
        <end position="93"/>
    </location>
</feature>
<sequence>MPHRPALIITSTTASDSPSFFHQVPFQGGTARMSLDDKSVRKSSETPKLSDISPSANTDVRDNIPSKDKALASTSTAKSSSLDKEYLKKENGDPEAEVRVLLSRF</sequence>
<feature type="region of interest" description="Disordered" evidence="1">
    <location>
        <begin position="32"/>
        <end position="93"/>
    </location>
</feature>
<accession>A0A0D0CU90</accession>
<dbReference type="AlphaFoldDB" id="A0A0D0CU90"/>
<dbReference type="EMBL" id="KN834780">
    <property type="protein sequence ID" value="KIK59388.1"/>
    <property type="molecule type" value="Genomic_DNA"/>
</dbReference>
<feature type="compositionally biased region" description="Basic and acidic residues" evidence="1">
    <location>
        <begin position="34"/>
        <end position="45"/>
    </location>
</feature>
<dbReference type="OrthoDB" id="1673781at2759"/>
<reference evidence="2 3" key="1">
    <citation type="submission" date="2014-04" db="EMBL/GenBank/DDBJ databases">
        <title>Evolutionary Origins and Diversification of the Mycorrhizal Mutualists.</title>
        <authorList>
            <consortium name="DOE Joint Genome Institute"/>
            <consortium name="Mycorrhizal Genomics Consortium"/>
            <person name="Kohler A."/>
            <person name="Kuo A."/>
            <person name="Nagy L.G."/>
            <person name="Floudas D."/>
            <person name="Copeland A."/>
            <person name="Barry K.W."/>
            <person name="Cichocki N."/>
            <person name="Veneault-Fourrey C."/>
            <person name="LaButti K."/>
            <person name="Lindquist E.A."/>
            <person name="Lipzen A."/>
            <person name="Lundell T."/>
            <person name="Morin E."/>
            <person name="Murat C."/>
            <person name="Riley R."/>
            <person name="Ohm R."/>
            <person name="Sun H."/>
            <person name="Tunlid A."/>
            <person name="Henrissat B."/>
            <person name="Grigoriev I.V."/>
            <person name="Hibbett D.S."/>
            <person name="Martin F."/>
        </authorList>
    </citation>
    <scope>NUCLEOTIDE SEQUENCE [LARGE SCALE GENOMIC DNA]</scope>
    <source>
        <strain evidence="2 3">FD-317 M1</strain>
    </source>
</reference>
<proteinExistence type="predicted"/>
<evidence type="ECO:0000313" key="2">
    <source>
        <dbReference type="EMBL" id="KIK59388.1"/>
    </source>
</evidence>
<feature type="compositionally biased region" description="Low complexity" evidence="1">
    <location>
        <begin position="71"/>
        <end position="80"/>
    </location>
</feature>
<evidence type="ECO:0000313" key="3">
    <source>
        <dbReference type="Proteomes" id="UP000053593"/>
    </source>
</evidence>
<keyword evidence="3" id="KW-1185">Reference proteome</keyword>